<dbReference type="PANTHER" id="PTHR43215:SF14">
    <property type="entry name" value="RADIAL SPOKE HEAD 1 HOMOLOG"/>
    <property type="match status" value="1"/>
</dbReference>
<dbReference type="Proteomes" id="UP000009168">
    <property type="component" value="Unassembled WGS sequence"/>
</dbReference>
<dbReference type="SUPFAM" id="SSF57845">
    <property type="entry name" value="B-box zinc-binding domain"/>
    <property type="match status" value="1"/>
</dbReference>
<dbReference type="OrthoDB" id="294378at2759"/>
<dbReference type="KEGG" id="tet:TTHERM_00486410"/>
<name>I7MCZ2_TETTS</name>
<dbReference type="Gene3D" id="2.20.110.10">
    <property type="entry name" value="Histone H3 K4-specific methyltransferase SET7/9 N-terminal domain"/>
    <property type="match status" value="3"/>
</dbReference>
<reference evidence="3" key="1">
    <citation type="journal article" date="2006" name="PLoS Biol.">
        <title>Macronuclear genome sequence of the ciliate Tetrahymena thermophila, a model eukaryote.</title>
        <authorList>
            <person name="Eisen J.A."/>
            <person name="Coyne R.S."/>
            <person name="Wu M."/>
            <person name="Wu D."/>
            <person name="Thiagarajan M."/>
            <person name="Wortman J.R."/>
            <person name="Badger J.H."/>
            <person name="Ren Q."/>
            <person name="Amedeo P."/>
            <person name="Jones K.M."/>
            <person name="Tallon L.J."/>
            <person name="Delcher A.L."/>
            <person name="Salzberg S.L."/>
            <person name="Silva J.C."/>
            <person name="Haas B.J."/>
            <person name="Majoros W.H."/>
            <person name="Farzad M."/>
            <person name="Carlton J.M."/>
            <person name="Smith R.K. Jr."/>
            <person name="Garg J."/>
            <person name="Pearlman R.E."/>
            <person name="Karrer K.M."/>
            <person name="Sun L."/>
            <person name="Manning G."/>
            <person name="Elde N.C."/>
            <person name="Turkewitz A.P."/>
            <person name="Asai D.J."/>
            <person name="Wilkes D.E."/>
            <person name="Wang Y."/>
            <person name="Cai H."/>
            <person name="Collins K."/>
            <person name="Stewart B.A."/>
            <person name="Lee S.R."/>
            <person name="Wilamowska K."/>
            <person name="Weinberg Z."/>
            <person name="Ruzzo W.L."/>
            <person name="Wloga D."/>
            <person name="Gaertig J."/>
            <person name="Frankel J."/>
            <person name="Tsao C.-C."/>
            <person name="Gorovsky M.A."/>
            <person name="Keeling P.J."/>
            <person name="Waller R.F."/>
            <person name="Patron N.J."/>
            <person name="Cherry J.M."/>
            <person name="Stover N.A."/>
            <person name="Krieger C.J."/>
            <person name="del Toro C."/>
            <person name="Ryder H.F."/>
            <person name="Williamson S.C."/>
            <person name="Barbeau R.A."/>
            <person name="Hamilton E.P."/>
            <person name="Orias E."/>
        </authorList>
    </citation>
    <scope>NUCLEOTIDE SEQUENCE [LARGE SCALE GENOMIC DNA]</scope>
    <source>
        <strain evidence="3">SB210</strain>
    </source>
</reference>
<keyword evidence="3" id="KW-1185">Reference proteome</keyword>
<dbReference type="Pfam" id="PF02493">
    <property type="entry name" value="MORN"/>
    <property type="match status" value="7"/>
</dbReference>
<accession>I7MCZ2</accession>
<dbReference type="eggNOG" id="KOG0229">
    <property type="taxonomic scope" value="Eukaryota"/>
</dbReference>
<dbReference type="InterPro" id="IPR003409">
    <property type="entry name" value="MORN"/>
</dbReference>
<keyword evidence="1" id="KW-0677">Repeat</keyword>
<organism evidence="2 3">
    <name type="scientific">Tetrahymena thermophila (strain SB210)</name>
    <dbReference type="NCBI Taxonomy" id="312017"/>
    <lineage>
        <taxon>Eukaryota</taxon>
        <taxon>Sar</taxon>
        <taxon>Alveolata</taxon>
        <taxon>Ciliophora</taxon>
        <taxon>Intramacronucleata</taxon>
        <taxon>Oligohymenophorea</taxon>
        <taxon>Hymenostomatida</taxon>
        <taxon>Tetrahymenina</taxon>
        <taxon>Tetrahymenidae</taxon>
        <taxon>Tetrahymena</taxon>
    </lineage>
</organism>
<dbReference type="GeneID" id="7846925"/>
<dbReference type="STRING" id="312017.I7MCZ2"/>
<dbReference type="SUPFAM" id="SSF82185">
    <property type="entry name" value="Histone H3 K4-specific methyltransferase SET7/9 N-terminal domain"/>
    <property type="match status" value="2"/>
</dbReference>
<gene>
    <name evidence="2" type="ORF">TTHERM_00486410</name>
</gene>
<dbReference type="FunCoup" id="I7MCZ2">
    <property type="interactions" value="20"/>
</dbReference>
<dbReference type="InParanoid" id="I7MCZ2"/>
<evidence type="ECO:0000313" key="3">
    <source>
        <dbReference type="Proteomes" id="UP000009168"/>
    </source>
</evidence>
<proteinExistence type="predicted"/>
<dbReference type="RefSeq" id="XP_001032853.2">
    <property type="nucleotide sequence ID" value="XM_001032853.2"/>
</dbReference>
<dbReference type="EMBL" id="GG662587">
    <property type="protein sequence ID" value="EAR85190.2"/>
    <property type="molecule type" value="Genomic_DNA"/>
</dbReference>
<evidence type="ECO:0000256" key="1">
    <source>
        <dbReference type="ARBA" id="ARBA00022737"/>
    </source>
</evidence>
<sequence>MFLLFLKQIQQVGFIFLVCLKTKNQLINLSFLLQNMKGKQQKEAEVFFTEKIKQNHENVNSTLCQYLSEIKQNLIVYLLWIIKYHKLSQEQFFFQQFVIIIINKLIFDFIKHQKISMDDTEQKLTEFFKNKHCIWHTKKRPTLVCLDYFCENKGLICASCLTIKGNHKGHDSLELGEFLDQINDKFSSAAEMDKKFQQESDFHLKQNIDSIRSFQKKLNDLIDSYVEQRVKRHQAKMNELNTSQLIQKCKQADFKTLEEFNSAIKHLSTKLKYKNDSSLQSIEADSSNQTIEQQLQQVYLEDFDAHMQIIEKYLNKDILPYLEQKVFNLDCLRSPKYYFQPFYLQESNLSIEMLNNNKTNDGKSTYKGFYENQEIIYIGELQATLPHGKGLCYFRHTGKIYEGEFLQGKLHGKGRIIFQNGDTYIGDFHLDKKQGRGIYVWTQKGNYYEGEFWNSKRHGQGLFISSDGSQYEGNFKDGVQSGYGTLKKKNGEIEYEGQWSNGCFEGKGIQYLENGDKYNGEFSQDMFNGRGVYTKKIDNTEIHGIWKNNQLVVVNQTISRNQQEN</sequence>
<dbReference type="PANTHER" id="PTHR43215">
    <property type="entry name" value="RADIAL SPOKE HEAD 1 HOMOLOG"/>
    <property type="match status" value="1"/>
</dbReference>
<dbReference type="AlphaFoldDB" id="I7MCZ2"/>
<protein>
    <submittedName>
        <fullName evidence="2">MORN motif protein</fullName>
    </submittedName>
</protein>
<evidence type="ECO:0000313" key="2">
    <source>
        <dbReference type="EMBL" id="EAR85190.2"/>
    </source>
</evidence>
<dbReference type="SMART" id="SM00698">
    <property type="entry name" value="MORN"/>
    <property type="match status" value="7"/>
</dbReference>